<keyword evidence="2" id="KW-1185">Reference proteome</keyword>
<organism evidence="1 2">
    <name type="scientific">Auricularia subglabra (strain TFB-10046 / SS5)</name>
    <name type="common">White-rot fungus</name>
    <name type="synonym">Auricularia delicata (strain TFB10046)</name>
    <dbReference type="NCBI Taxonomy" id="717982"/>
    <lineage>
        <taxon>Eukaryota</taxon>
        <taxon>Fungi</taxon>
        <taxon>Dikarya</taxon>
        <taxon>Basidiomycota</taxon>
        <taxon>Agaricomycotina</taxon>
        <taxon>Agaricomycetes</taxon>
        <taxon>Auriculariales</taxon>
        <taxon>Auriculariaceae</taxon>
        <taxon>Auricularia</taxon>
    </lineage>
</organism>
<evidence type="ECO:0000313" key="1">
    <source>
        <dbReference type="EMBL" id="EJD33735.1"/>
    </source>
</evidence>
<protein>
    <submittedName>
        <fullName evidence="1">Uncharacterized protein</fullName>
    </submittedName>
</protein>
<dbReference type="Proteomes" id="UP000006514">
    <property type="component" value="Unassembled WGS sequence"/>
</dbReference>
<accession>J0WMZ7</accession>
<evidence type="ECO:0000313" key="2">
    <source>
        <dbReference type="Proteomes" id="UP000006514"/>
    </source>
</evidence>
<dbReference type="AlphaFoldDB" id="J0WMZ7"/>
<name>J0WMZ7_AURST</name>
<gene>
    <name evidence="1" type="ORF">AURDEDRAFT_177186</name>
</gene>
<dbReference type="InParanoid" id="J0WMZ7"/>
<reference evidence="2" key="1">
    <citation type="journal article" date="2012" name="Science">
        <title>The Paleozoic origin of enzymatic lignin decomposition reconstructed from 31 fungal genomes.</title>
        <authorList>
            <person name="Floudas D."/>
            <person name="Binder M."/>
            <person name="Riley R."/>
            <person name="Barry K."/>
            <person name="Blanchette R.A."/>
            <person name="Henrissat B."/>
            <person name="Martinez A.T."/>
            <person name="Otillar R."/>
            <person name="Spatafora J.W."/>
            <person name="Yadav J.S."/>
            <person name="Aerts A."/>
            <person name="Benoit I."/>
            <person name="Boyd A."/>
            <person name="Carlson A."/>
            <person name="Copeland A."/>
            <person name="Coutinho P.M."/>
            <person name="de Vries R.P."/>
            <person name="Ferreira P."/>
            <person name="Findley K."/>
            <person name="Foster B."/>
            <person name="Gaskell J."/>
            <person name="Glotzer D."/>
            <person name="Gorecki P."/>
            <person name="Heitman J."/>
            <person name="Hesse C."/>
            <person name="Hori C."/>
            <person name="Igarashi K."/>
            <person name="Jurgens J.A."/>
            <person name="Kallen N."/>
            <person name="Kersten P."/>
            <person name="Kohler A."/>
            <person name="Kuees U."/>
            <person name="Kumar T.K.A."/>
            <person name="Kuo A."/>
            <person name="LaButti K."/>
            <person name="Larrondo L.F."/>
            <person name="Lindquist E."/>
            <person name="Ling A."/>
            <person name="Lombard V."/>
            <person name="Lucas S."/>
            <person name="Lundell T."/>
            <person name="Martin R."/>
            <person name="McLaughlin D.J."/>
            <person name="Morgenstern I."/>
            <person name="Morin E."/>
            <person name="Murat C."/>
            <person name="Nagy L.G."/>
            <person name="Nolan M."/>
            <person name="Ohm R.A."/>
            <person name="Patyshakuliyeva A."/>
            <person name="Rokas A."/>
            <person name="Ruiz-Duenas F.J."/>
            <person name="Sabat G."/>
            <person name="Salamov A."/>
            <person name="Samejima M."/>
            <person name="Schmutz J."/>
            <person name="Slot J.C."/>
            <person name="St John F."/>
            <person name="Stenlid J."/>
            <person name="Sun H."/>
            <person name="Sun S."/>
            <person name="Syed K."/>
            <person name="Tsang A."/>
            <person name="Wiebenga A."/>
            <person name="Young D."/>
            <person name="Pisabarro A."/>
            <person name="Eastwood D.C."/>
            <person name="Martin F."/>
            <person name="Cullen D."/>
            <person name="Grigoriev I.V."/>
            <person name="Hibbett D.S."/>
        </authorList>
    </citation>
    <scope>NUCLEOTIDE SEQUENCE [LARGE SCALE GENOMIC DNA]</scope>
    <source>
        <strain evidence="2">TFB10046</strain>
    </source>
</reference>
<dbReference type="KEGG" id="adl:AURDEDRAFT_177186"/>
<dbReference type="EMBL" id="JH688102">
    <property type="protein sequence ID" value="EJD33735.1"/>
    <property type="molecule type" value="Genomic_DNA"/>
</dbReference>
<proteinExistence type="predicted"/>
<sequence>MQTTTLEAAAELKNAIHATAQLDVDALCSSLPTRASSPPSAPAFDDVFRVAGPLLVEAVMSSVLAPAPAPVPRLATIDLFDVGPASAPAFAIVEEPVGQINPHAVHEAVTETLAGDHLFTKVHILYARPLRDGRLVRREVRAWRRIACFASVPPRRTQPCARSAAVQLASLHIGVHALRLSILPSVPGRGDRRLIRVWLATTRAPSAGRCSPGATLLPVWPRAPRALKNAVRIVELDFLLDALGAGRCAFVYELRLDTLADDVFTPVLDRLHACAGLRTLRLAAPGARVARQMADVCTGLAL</sequence>